<evidence type="ECO:0000259" key="6">
    <source>
        <dbReference type="PROSITE" id="PS50983"/>
    </source>
</evidence>
<dbReference type="CDD" id="cd01146">
    <property type="entry name" value="FhuD"/>
    <property type="match status" value="1"/>
</dbReference>
<dbReference type="GO" id="GO:0030288">
    <property type="term" value="C:outer membrane-bounded periplasmic space"/>
    <property type="evidence" value="ECO:0007669"/>
    <property type="project" value="TreeGrafter"/>
</dbReference>
<dbReference type="InterPro" id="IPR051313">
    <property type="entry name" value="Bact_iron-sidero_bind"/>
</dbReference>
<dbReference type="RefSeq" id="WP_168887898.1">
    <property type="nucleotide sequence ID" value="NZ_JABAHY010000009.1"/>
</dbReference>
<dbReference type="EMBL" id="JABAHY010000009">
    <property type="protein sequence ID" value="NLS10420.1"/>
    <property type="molecule type" value="Genomic_DNA"/>
</dbReference>
<evidence type="ECO:0000256" key="5">
    <source>
        <dbReference type="SAM" id="Coils"/>
    </source>
</evidence>
<gene>
    <name evidence="7" type="ORF">HGQ17_10545</name>
</gene>
<feature type="domain" description="Fe/B12 periplasmic-binding" evidence="6">
    <location>
        <begin position="71"/>
        <end position="339"/>
    </location>
</feature>
<dbReference type="PANTHER" id="PTHR30532">
    <property type="entry name" value="IRON III DICITRATE-BINDING PERIPLASMIC PROTEIN"/>
    <property type="match status" value="1"/>
</dbReference>
<evidence type="ECO:0000313" key="8">
    <source>
        <dbReference type="Proteomes" id="UP000523139"/>
    </source>
</evidence>
<dbReference type="AlphaFoldDB" id="A0A7X8YEF0"/>
<dbReference type="InterPro" id="IPR002491">
    <property type="entry name" value="ABC_transptr_periplasmic_BD"/>
</dbReference>
<protein>
    <submittedName>
        <fullName evidence="7">Iron-siderophore ABC transporter substrate-binding protein</fullName>
    </submittedName>
</protein>
<evidence type="ECO:0000256" key="1">
    <source>
        <dbReference type="ARBA" id="ARBA00004196"/>
    </source>
</evidence>
<dbReference type="PANTHER" id="PTHR30532:SF1">
    <property type="entry name" value="IRON(3+)-HYDROXAMATE-BINDING PROTEIN FHUD"/>
    <property type="match status" value="1"/>
</dbReference>
<dbReference type="PRINTS" id="PR01715">
    <property type="entry name" value="FERRIBNDNGPP"/>
</dbReference>
<evidence type="ECO:0000256" key="3">
    <source>
        <dbReference type="ARBA" id="ARBA00022448"/>
    </source>
</evidence>
<evidence type="ECO:0000256" key="4">
    <source>
        <dbReference type="ARBA" id="ARBA00022729"/>
    </source>
</evidence>
<keyword evidence="8" id="KW-1185">Reference proteome</keyword>
<comment type="subcellular location">
    <subcellularLocation>
        <location evidence="1">Cell envelope</location>
    </subcellularLocation>
</comment>
<sequence>MNTLHQHAQIRGGSRLRQTAAPLGLIAVLGLAACGTTDVEENDDAPAADSGSITVTDYTGEEITLEGPAQRVVTLEWAQTENVEALGGNHVGVADVEGYQAWSGAVPIDDDVTDVGLRTEPSLEAIGQADPDLILGVEASVPEGLLEDLEEIAPVVLQPSADATDPLGNMQENFEQTAELLGAEDQAEELWADYESTLEEARETVEAADAEGTPFVLTYATVEGNTATFRMHGPGALAQTLGEEIGLESAWEDEGDPEWAISQADIESLTGLPEDTVFYWWTVAEEPDNPFEPLESNSVWTGLDFVETDRMHPVEQVWIYGGPASAAQWVELLAETIDN</sequence>
<dbReference type="GO" id="GO:1901678">
    <property type="term" value="P:iron coordination entity transport"/>
    <property type="evidence" value="ECO:0007669"/>
    <property type="project" value="UniProtKB-ARBA"/>
</dbReference>
<comment type="caution">
    <text evidence="7">The sequence shown here is derived from an EMBL/GenBank/DDBJ whole genome shotgun (WGS) entry which is preliminary data.</text>
</comment>
<feature type="coiled-coil region" evidence="5">
    <location>
        <begin position="184"/>
        <end position="211"/>
    </location>
</feature>
<organism evidence="7 8">
    <name type="scientific">Nesterenkonia sedimenti</name>
    <dbReference type="NCBI Taxonomy" id="1463632"/>
    <lineage>
        <taxon>Bacteria</taxon>
        <taxon>Bacillati</taxon>
        <taxon>Actinomycetota</taxon>
        <taxon>Actinomycetes</taxon>
        <taxon>Micrococcales</taxon>
        <taxon>Micrococcaceae</taxon>
        <taxon>Nesterenkonia</taxon>
    </lineage>
</organism>
<keyword evidence="4" id="KW-0732">Signal</keyword>
<dbReference type="Pfam" id="PF01497">
    <property type="entry name" value="Peripla_BP_2"/>
    <property type="match status" value="1"/>
</dbReference>
<proteinExistence type="inferred from homology"/>
<dbReference type="Proteomes" id="UP000523139">
    <property type="component" value="Unassembled WGS sequence"/>
</dbReference>
<evidence type="ECO:0000313" key="7">
    <source>
        <dbReference type="EMBL" id="NLS10420.1"/>
    </source>
</evidence>
<dbReference type="SUPFAM" id="SSF53807">
    <property type="entry name" value="Helical backbone' metal receptor"/>
    <property type="match status" value="1"/>
</dbReference>
<accession>A0A7X8YEF0</accession>
<name>A0A7X8YEF0_9MICC</name>
<dbReference type="Gene3D" id="3.40.50.1980">
    <property type="entry name" value="Nitrogenase molybdenum iron protein domain"/>
    <property type="match status" value="2"/>
</dbReference>
<comment type="similarity">
    <text evidence="2">Belongs to the bacterial solute-binding protein 8 family.</text>
</comment>
<evidence type="ECO:0000256" key="2">
    <source>
        <dbReference type="ARBA" id="ARBA00008814"/>
    </source>
</evidence>
<dbReference type="PROSITE" id="PS50983">
    <property type="entry name" value="FE_B12_PBP"/>
    <property type="match status" value="1"/>
</dbReference>
<reference evidence="7 8" key="1">
    <citation type="submission" date="2020-04" db="EMBL/GenBank/DDBJ databases">
        <title>Nesterenkonia sp. nov., isolated from marine sediment.</title>
        <authorList>
            <person name="Zhang G."/>
        </authorList>
    </citation>
    <scope>NUCLEOTIDE SEQUENCE [LARGE SCALE GENOMIC DNA]</scope>
    <source>
        <strain evidence="7 8">MY13</strain>
    </source>
</reference>
<keyword evidence="3" id="KW-0813">Transport</keyword>
<keyword evidence="5" id="KW-0175">Coiled coil</keyword>